<dbReference type="SUPFAM" id="SSF55781">
    <property type="entry name" value="GAF domain-like"/>
    <property type="match status" value="1"/>
</dbReference>
<dbReference type="Pfam" id="PF01590">
    <property type="entry name" value="GAF"/>
    <property type="match status" value="1"/>
</dbReference>
<accession>A0A1G1SRH4</accession>
<protein>
    <recommendedName>
        <fullName evidence="1">GAF domain-containing protein</fullName>
    </recommendedName>
</protein>
<dbReference type="EMBL" id="MDZC01000123">
    <property type="protein sequence ID" value="OGX81236.1"/>
    <property type="molecule type" value="Genomic_DNA"/>
</dbReference>
<dbReference type="STRING" id="1908236.BEN48_06445"/>
<organism evidence="2 3">
    <name type="scientific">Hymenobacter glacialis</name>
    <dbReference type="NCBI Taxonomy" id="1908236"/>
    <lineage>
        <taxon>Bacteria</taxon>
        <taxon>Pseudomonadati</taxon>
        <taxon>Bacteroidota</taxon>
        <taxon>Cytophagia</taxon>
        <taxon>Cytophagales</taxon>
        <taxon>Hymenobacteraceae</taxon>
        <taxon>Hymenobacter</taxon>
    </lineage>
</organism>
<dbReference type="InterPro" id="IPR003018">
    <property type="entry name" value="GAF"/>
</dbReference>
<evidence type="ECO:0000313" key="2">
    <source>
        <dbReference type="EMBL" id="OGX81236.1"/>
    </source>
</evidence>
<proteinExistence type="predicted"/>
<feature type="domain" description="GAF" evidence="1">
    <location>
        <begin position="34"/>
        <end position="157"/>
    </location>
</feature>
<keyword evidence="3" id="KW-1185">Reference proteome</keyword>
<dbReference type="RefSeq" id="WP_070736226.1">
    <property type="nucleotide sequence ID" value="NZ_MDZC01000123.1"/>
</dbReference>
<dbReference type="Gene3D" id="3.30.450.40">
    <property type="match status" value="1"/>
</dbReference>
<sequence length="244" mass="26568">MTESSYSDLIPTYEHERLEALRPYRVLGTPGQGVFNDFVSVVAKLFDVPIALVSLVRESDVVFIGNAGLPEATIVNREDSMCSVAILQEGPAVFEDIASKPCSLVNPLTAQQMHLGFYAGQALRGADGMGIGSLCVLDRKPRQLTEPEAQLLEQLALVATDLLELQAAQALDDTLRSRLDGPLDESLTRLRTLAELRELTTVVDPADAARYDASRMEEAQYLAKAMRRALQVALAELPKAKTGK</sequence>
<dbReference type="InterPro" id="IPR029016">
    <property type="entry name" value="GAF-like_dom_sf"/>
</dbReference>
<dbReference type="AlphaFoldDB" id="A0A1G1SRH4"/>
<gene>
    <name evidence="2" type="ORF">BEN48_06445</name>
</gene>
<dbReference type="PANTHER" id="PTHR43102:SF2">
    <property type="entry name" value="GAF DOMAIN-CONTAINING PROTEIN"/>
    <property type="match status" value="1"/>
</dbReference>
<dbReference type="OrthoDB" id="9811889at2"/>
<comment type="caution">
    <text evidence="2">The sequence shown here is derived from an EMBL/GenBank/DDBJ whole genome shotgun (WGS) entry which is preliminary data.</text>
</comment>
<dbReference type="PANTHER" id="PTHR43102">
    <property type="entry name" value="SLR1143 PROTEIN"/>
    <property type="match status" value="1"/>
</dbReference>
<evidence type="ECO:0000313" key="3">
    <source>
        <dbReference type="Proteomes" id="UP000177791"/>
    </source>
</evidence>
<dbReference type="Proteomes" id="UP000177791">
    <property type="component" value="Unassembled WGS sequence"/>
</dbReference>
<reference evidence="2 3" key="1">
    <citation type="submission" date="2016-08" db="EMBL/GenBank/DDBJ databases">
        <title>Hymenobacter coccineus sp. nov., Hymenobacter lapidarius sp. nov. and Hymenobacter glacialis sp. nov., isolated from Antarctic soil.</title>
        <authorList>
            <person name="Sedlacek I."/>
            <person name="Kralova S."/>
            <person name="Kyrova K."/>
            <person name="Maslanova I."/>
            <person name="Stankova E."/>
            <person name="Vrbovska V."/>
            <person name="Nemec M."/>
            <person name="Bartak M."/>
            <person name="Svec P."/>
            <person name="Busse H.-J."/>
            <person name="Pantucek R."/>
        </authorList>
    </citation>
    <scope>NUCLEOTIDE SEQUENCE [LARGE SCALE GENOMIC DNA]</scope>
    <source>
        <strain evidence="2 3">CCM 8648</strain>
    </source>
</reference>
<evidence type="ECO:0000259" key="1">
    <source>
        <dbReference type="Pfam" id="PF01590"/>
    </source>
</evidence>
<name>A0A1G1SRH4_9BACT</name>